<dbReference type="Proteomes" id="UP000183997">
    <property type="component" value="Unassembled WGS sequence"/>
</dbReference>
<dbReference type="InterPro" id="IPR040570">
    <property type="entry name" value="LAL_C2"/>
</dbReference>
<dbReference type="Gene3D" id="3.30.1490.20">
    <property type="entry name" value="ATP-grasp fold, A domain"/>
    <property type="match status" value="1"/>
</dbReference>
<dbReference type="SMART" id="SM01209">
    <property type="entry name" value="GARS_A"/>
    <property type="match status" value="1"/>
</dbReference>
<name>A0A1M6V4L8_9FIRM</name>
<dbReference type="STRING" id="1121421.SAMN02745123_03041"/>
<dbReference type="Gene3D" id="3.30.470.20">
    <property type="entry name" value="ATP-grasp fold, B domain"/>
    <property type="match status" value="1"/>
</dbReference>
<dbReference type="PROSITE" id="PS50975">
    <property type="entry name" value="ATP_GRASP"/>
    <property type="match status" value="1"/>
</dbReference>
<dbReference type="SUPFAM" id="SSF56059">
    <property type="entry name" value="Glutathione synthetase ATP-binding domain-like"/>
    <property type="match status" value="1"/>
</dbReference>
<dbReference type="PANTHER" id="PTHR43585:SF2">
    <property type="entry name" value="ATP-GRASP ENZYME FSQD"/>
    <property type="match status" value="1"/>
</dbReference>
<keyword evidence="2 4" id="KW-0547">Nucleotide-binding</keyword>
<evidence type="ECO:0000313" key="6">
    <source>
        <dbReference type="EMBL" id="SHK76325.1"/>
    </source>
</evidence>
<evidence type="ECO:0000259" key="5">
    <source>
        <dbReference type="PROSITE" id="PS50975"/>
    </source>
</evidence>
<gene>
    <name evidence="6" type="ORF">SAMN02745123_03041</name>
</gene>
<organism evidence="6 7">
    <name type="scientific">Desulforamulus aeronauticus DSM 10349</name>
    <dbReference type="NCBI Taxonomy" id="1121421"/>
    <lineage>
        <taxon>Bacteria</taxon>
        <taxon>Bacillati</taxon>
        <taxon>Bacillota</taxon>
        <taxon>Clostridia</taxon>
        <taxon>Eubacteriales</taxon>
        <taxon>Peptococcaceae</taxon>
        <taxon>Desulforamulus</taxon>
    </lineage>
</organism>
<protein>
    <submittedName>
        <fullName evidence="6">Biotin carboxylase</fullName>
    </submittedName>
</protein>
<accession>A0A1M6V4L8</accession>
<evidence type="ECO:0000256" key="2">
    <source>
        <dbReference type="ARBA" id="ARBA00022741"/>
    </source>
</evidence>
<keyword evidence="1" id="KW-0436">Ligase</keyword>
<feature type="domain" description="ATP-grasp" evidence="5">
    <location>
        <begin position="107"/>
        <end position="300"/>
    </location>
</feature>
<sequence>MRRVLVIGAAVEQLPAITRAKELGYYVGVVDFNSKAVGIPYADVFYNCSTIDENGVLQAARDFRPDCVLTLATDRPIIAVAKATTVLGLPGISMETAIKATDKAEMIKAFQAHGVAIPWFLTINRAVELEENIGQITYPCILKPVDNAASRGVILVYGQEELAEAYAYSVAHSHSGRVIVEEYLQGNEVSVEIIVDDGVPHVLAVTDKLTTGAPHFVELGHSQPCALGENNVEKIKNLAVLGVKAVGINCGPAHVEIMLTKDGPKMMELGARLGGDCITSHLVRLSTGINMLDVSMDVLSGEKPDLTPKYVKGSAIRFLTGEKGIFRGIDGVETAMQLEGIQEVTLIKKIGDTIHDIHSSDDRVGFVIAQAENATAAVEKCETAKNNITFC</sequence>
<dbReference type="Pfam" id="PF13535">
    <property type="entry name" value="ATP-grasp_4"/>
    <property type="match status" value="1"/>
</dbReference>
<dbReference type="Pfam" id="PF18603">
    <property type="entry name" value="LAL_C2"/>
    <property type="match status" value="1"/>
</dbReference>
<keyword evidence="3 4" id="KW-0067">ATP-binding</keyword>
<dbReference type="EMBL" id="FRAR01000023">
    <property type="protein sequence ID" value="SHK76325.1"/>
    <property type="molecule type" value="Genomic_DNA"/>
</dbReference>
<dbReference type="InterPro" id="IPR052032">
    <property type="entry name" value="ATP-dep_AA_Ligase"/>
</dbReference>
<keyword evidence="7" id="KW-1185">Reference proteome</keyword>
<dbReference type="RefSeq" id="WP_072916016.1">
    <property type="nucleotide sequence ID" value="NZ_FRAR01000023.1"/>
</dbReference>
<evidence type="ECO:0000256" key="3">
    <source>
        <dbReference type="ARBA" id="ARBA00022840"/>
    </source>
</evidence>
<evidence type="ECO:0000313" key="7">
    <source>
        <dbReference type="Proteomes" id="UP000183997"/>
    </source>
</evidence>
<evidence type="ECO:0000256" key="1">
    <source>
        <dbReference type="ARBA" id="ARBA00022598"/>
    </source>
</evidence>
<dbReference type="OrthoDB" id="9813261at2"/>
<dbReference type="PANTHER" id="PTHR43585">
    <property type="entry name" value="FUMIPYRROLE BIOSYNTHESIS PROTEIN C"/>
    <property type="match status" value="1"/>
</dbReference>
<proteinExistence type="predicted"/>
<dbReference type="GO" id="GO:0005524">
    <property type="term" value="F:ATP binding"/>
    <property type="evidence" value="ECO:0007669"/>
    <property type="project" value="UniProtKB-UniRule"/>
</dbReference>
<dbReference type="AlphaFoldDB" id="A0A1M6V4L8"/>
<dbReference type="InterPro" id="IPR011761">
    <property type="entry name" value="ATP-grasp"/>
</dbReference>
<dbReference type="GO" id="GO:0016874">
    <property type="term" value="F:ligase activity"/>
    <property type="evidence" value="ECO:0007669"/>
    <property type="project" value="UniProtKB-KW"/>
</dbReference>
<dbReference type="GO" id="GO:0046872">
    <property type="term" value="F:metal ion binding"/>
    <property type="evidence" value="ECO:0007669"/>
    <property type="project" value="InterPro"/>
</dbReference>
<dbReference type="InterPro" id="IPR013815">
    <property type="entry name" value="ATP_grasp_subdomain_1"/>
</dbReference>
<evidence type="ECO:0000256" key="4">
    <source>
        <dbReference type="PROSITE-ProRule" id="PRU00409"/>
    </source>
</evidence>
<dbReference type="Gene3D" id="3.40.50.20">
    <property type="match status" value="1"/>
</dbReference>
<reference evidence="7" key="1">
    <citation type="submission" date="2016-11" db="EMBL/GenBank/DDBJ databases">
        <authorList>
            <person name="Varghese N."/>
            <person name="Submissions S."/>
        </authorList>
    </citation>
    <scope>NUCLEOTIDE SEQUENCE [LARGE SCALE GENOMIC DNA]</scope>
    <source>
        <strain evidence="7">DSM 10349</strain>
    </source>
</reference>